<comment type="subcellular location">
    <subcellularLocation>
        <location evidence="1">Secreted</location>
    </subcellularLocation>
</comment>
<sequence>MKLSWLSWALAIIFVMAIMDAPTAEAKALASPEAKADADASADASADAFAEAEAEAEAIKWKKIMLRLGKWGIKTGMKHLMNRNTDKKE</sequence>
<dbReference type="AlphaFoldDB" id="A0A8U0LTI0"/>
<dbReference type="Pfam" id="PF17499">
    <property type="entry name" value="Pilosulin"/>
    <property type="match status" value="1"/>
</dbReference>
<accession>A0A8U0LTI0</accession>
<reference evidence="5" key="1">
    <citation type="submission" date="2020-11" db="EMBL/GenBank/DDBJ databases">
        <authorList>
            <person name="Robinson S.D."/>
        </authorList>
    </citation>
    <scope>NUCLEOTIDE SEQUENCE</scope>
    <source>
        <tissue evidence="5">Venom apparatus</tissue>
    </source>
</reference>
<feature type="signal peptide" evidence="4">
    <location>
        <begin position="1"/>
        <end position="26"/>
    </location>
</feature>
<evidence type="ECO:0000256" key="4">
    <source>
        <dbReference type="SAM" id="SignalP"/>
    </source>
</evidence>
<keyword evidence="3 4" id="KW-0732">Signal</keyword>
<name>A0A8U0LTI0_RHYMT</name>
<proteinExistence type="evidence at transcript level"/>
<dbReference type="GO" id="GO:0005576">
    <property type="term" value="C:extracellular region"/>
    <property type="evidence" value="ECO:0007669"/>
    <property type="project" value="UniProtKB-SubCell"/>
</dbReference>
<evidence type="ECO:0000256" key="2">
    <source>
        <dbReference type="ARBA" id="ARBA00022525"/>
    </source>
</evidence>
<feature type="chain" id="PRO_5035931474" evidence="4">
    <location>
        <begin position="27"/>
        <end position="89"/>
    </location>
</feature>
<dbReference type="InterPro" id="IPR049518">
    <property type="entry name" value="Pilosulin"/>
</dbReference>
<evidence type="ECO:0000313" key="5">
    <source>
        <dbReference type="EMBL" id="UPH34098.1"/>
    </source>
</evidence>
<evidence type="ECO:0000256" key="3">
    <source>
        <dbReference type="ARBA" id="ARBA00022729"/>
    </source>
</evidence>
<evidence type="ECO:0000256" key="1">
    <source>
        <dbReference type="ARBA" id="ARBA00004613"/>
    </source>
</evidence>
<protein>
    <submittedName>
        <fullName evidence="5">Venom peptide ECTX1-Rm31a</fullName>
    </submittedName>
</protein>
<organism evidence="5">
    <name type="scientific">Rhytidoponera metallica</name>
    <name type="common">Australian green-headed ant</name>
    <name type="synonym">Ponera metallica</name>
    <dbReference type="NCBI Taxonomy" id="148364"/>
    <lineage>
        <taxon>Eukaryota</taxon>
        <taxon>Metazoa</taxon>
        <taxon>Ecdysozoa</taxon>
        <taxon>Arthropoda</taxon>
        <taxon>Hexapoda</taxon>
        <taxon>Insecta</taxon>
        <taxon>Pterygota</taxon>
        <taxon>Neoptera</taxon>
        <taxon>Endopterygota</taxon>
        <taxon>Hymenoptera</taxon>
        <taxon>Apocrita</taxon>
        <taxon>Aculeata</taxon>
        <taxon>Formicoidea</taxon>
        <taxon>Formicidae</taxon>
        <taxon>Ectatomminae</taxon>
        <taxon>Ectatommini</taxon>
        <taxon>Rhytidoponera</taxon>
    </lineage>
</organism>
<keyword evidence="2" id="KW-0964">Secreted</keyword>
<dbReference type="EMBL" id="MW317065">
    <property type="protein sequence ID" value="UPH34098.1"/>
    <property type="molecule type" value="mRNA"/>
</dbReference>